<gene>
    <name evidence="2" type="ORF">SAMN04489720_1955</name>
</gene>
<sequence length="51" mass="5431">MSVDGYAAATDGSLAFFDAVETDEGDRTDSSQMRWLEKDAGSRQPRSACAG</sequence>
<evidence type="ECO:0000313" key="3">
    <source>
        <dbReference type="Proteomes" id="UP000198822"/>
    </source>
</evidence>
<reference evidence="3" key="1">
    <citation type="submission" date="2016-10" db="EMBL/GenBank/DDBJ databases">
        <authorList>
            <person name="Varghese N."/>
            <person name="Submissions S."/>
        </authorList>
    </citation>
    <scope>NUCLEOTIDE SEQUENCE [LARGE SCALE GENOMIC DNA]</scope>
    <source>
        <strain evidence="3">DSM 22002</strain>
    </source>
</reference>
<dbReference type="RefSeq" id="WP_157674780.1">
    <property type="nucleotide sequence ID" value="NZ_LT629695.1"/>
</dbReference>
<dbReference type="EMBL" id="LT629695">
    <property type="protein sequence ID" value="SDH66924.1"/>
    <property type="molecule type" value="Genomic_DNA"/>
</dbReference>
<accession>A0A1G8EAK3</accession>
<proteinExistence type="predicted"/>
<organism evidence="2 3">
    <name type="scientific">Agrococcus jejuensis</name>
    <dbReference type="NCBI Taxonomy" id="399736"/>
    <lineage>
        <taxon>Bacteria</taxon>
        <taxon>Bacillati</taxon>
        <taxon>Actinomycetota</taxon>
        <taxon>Actinomycetes</taxon>
        <taxon>Micrococcales</taxon>
        <taxon>Microbacteriaceae</taxon>
        <taxon>Agrococcus</taxon>
    </lineage>
</organism>
<feature type="compositionally biased region" description="Basic and acidic residues" evidence="1">
    <location>
        <begin position="25"/>
        <end position="41"/>
    </location>
</feature>
<dbReference type="AlphaFoldDB" id="A0A1G8EAK3"/>
<keyword evidence="3" id="KW-1185">Reference proteome</keyword>
<dbReference type="STRING" id="399736.SAMN04489720_1955"/>
<dbReference type="OrthoDB" id="7342392at2"/>
<evidence type="ECO:0000313" key="2">
    <source>
        <dbReference type="EMBL" id="SDH66924.1"/>
    </source>
</evidence>
<protein>
    <submittedName>
        <fullName evidence="2">Uncharacterized protein</fullName>
    </submittedName>
</protein>
<name>A0A1G8EAK3_9MICO</name>
<feature type="region of interest" description="Disordered" evidence="1">
    <location>
        <begin position="22"/>
        <end position="51"/>
    </location>
</feature>
<dbReference type="Proteomes" id="UP000198822">
    <property type="component" value="Chromosome I"/>
</dbReference>
<evidence type="ECO:0000256" key="1">
    <source>
        <dbReference type="SAM" id="MobiDB-lite"/>
    </source>
</evidence>